<name>A0A7R9FWM8_TIMSH</name>
<sequence>MAKSAVSCQSAPKKSRGYCSYGSSISPTHLVTRSKLGKIDFQKNSSGSGPPEPAAPRPRSRAIRTTNPESSPLSLSSNRNHQGRWTRSVLKRSERGSGLRVIREMGERPWTKSPLSFNQWDSQESTARKSRALVTQPYQADEKTTTKENNEVAWERFPSKPYGSHSVDITCLRVDVTELIYLMSTSVETYPVSLWSIVNSRNCQRLPVTGLLEFELLSGVLGPQYSNRDILVIGSPVHSECDALDQACQTRGRDFVRPADLKVCIHTSAAIELGPPDPVVGRSSPSFSREPTFHNLYWKRLVFSVLLYDPIYRRGVTQLRPLAPFAPVINYNVCEDNTVSLSSCKIGNAGWTLPPGAAVSLNMVCSLSLSWGKAAGTIPRALLVRFLPENLRPPSPTLYYGIIPNDPPSPFLITQLVIMESKIFLETNEKLSSLFVAWLDQSYLQINLSRGSSRLAAQTL</sequence>
<feature type="compositionally biased region" description="Polar residues" evidence="1">
    <location>
        <begin position="21"/>
        <end position="31"/>
    </location>
</feature>
<feature type="region of interest" description="Disordered" evidence="1">
    <location>
        <begin position="1"/>
        <end position="91"/>
    </location>
</feature>
<evidence type="ECO:0000313" key="2">
    <source>
        <dbReference type="EMBL" id="CAD7257213.1"/>
    </source>
</evidence>
<dbReference type="AlphaFoldDB" id="A0A7R9FWM8"/>
<organism evidence="2">
    <name type="scientific">Timema shepardi</name>
    <name type="common">Walking stick</name>
    <dbReference type="NCBI Taxonomy" id="629360"/>
    <lineage>
        <taxon>Eukaryota</taxon>
        <taxon>Metazoa</taxon>
        <taxon>Ecdysozoa</taxon>
        <taxon>Arthropoda</taxon>
        <taxon>Hexapoda</taxon>
        <taxon>Insecta</taxon>
        <taxon>Pterygota</taxon>
        <taxon>Neoptera</taxon>
        <taxon>Polyneoptera</taxon>
        <taxon>Phasmatodea</taxon>
        <taxon>Timematodea</taxon>
        <taxon>Timematoidea</taxon>
        <taxon>Timematidae</taxon>
        <taxon>Timema</taxon>
    </lineage>
</organism>
<reference evidence="2" key="1">
    <citation type="submission" date="2020-11" db="EMBL/GenBank/DDBJ databases">
        <authorList>
            <person name="Tran Van P."/>
        </authorList>
    </citation>
    <scope>NUCLEOTIDE SEQUENCE</scope>
</reference>
<accession>A0A7R9FWM8</accession>
<feature type="compositionally biased region" description="Polar residues" evidence="1">
    <location>
        <begin position="1"/>
        <end position="12"/>
    </location>
</feature>
<proteinExistence type="predicted"/>
<dbReference type="EMBL" id="OC000418">
    <property type="protein sequence ID" value="CAD7257213.1"/>
    <property type="molecule type" value="Genomic_DNA"/>
</dbReference>
<gene>
    <name evidence="2" type="ORF">TSIB3V08_LOCUS1488</name>
</gene>
<evidence type="ECO:0000256" key="1">
    <source>
        <dbReference type="SAM" id="MobiDB-lite"/>
    </source>
</evidence>
<feature type="compositionally biased region" description="Low complexity" evidence="1">
    <location>
        <begin position="65"/>
        <end position="78"/>
    </location>
</feature>
<protein>
    <submittedName>
        <fullName evidence="2">Uncharacterized protein</fullName>
    </submittedName>
</protein>